<evidence type="ECO:0000256" key="1">
    <source>
        <dbReference type="SAM" id="MobiDB-lite"/>
    </source>
</evidence>
<dbReference type="InterPro" id="IPR005158">
    <property type="entry name" value="BTAD"/>
</dbReference>
<evidence type="ECO:0000259" key="2">
    <source>
        <dbReference type="SMART" id="SM01043"/>
    </source>
</evidence>
<gene>
    <name evidence="3" type="ORF">C1I93_23140</name>
</gene>
<evidence type="ECO:0000313" key="3">
    <source>
        <dbReference type="EMBL" id="PZF90097.1"/>
    </source>
</evidence>
<dbReference type="InterPro" id="IPR051677">
    <property type="entry name" value="AfsR-DnrI-RedD_regulator"/>
</dbReference>
<dbReference type="Pfam" id="PF03704">
    <property type="entry name" value="BTAD"/>
    <property type="match status" value="1"/>
</dbReference>
<protein>
    <recommendedName>
        <fullName evidence="2">Bacterial transcriptional activator domain-containing protein</fullName>
    </recommendedName>
</protein>
<dbReference type="Gene3D" id="1.25.40.10">
    <property type="entry name" value="Tetratricopeptide repeat domain"/>
    <property type="match status" value="1"/>
</dbReference>
<dbReference type="PANTHER" id="PTHR35807">
    <property type="entry name" value="TRANSCRIPTIONAL REGULATOR REDD-RELATED"/>
    <property type="match status" value="1"/>
</dbReference>
<dbReference type="SMART" id="SM01043">
    <property type="entry name" value="BTAD"/>
    <property type="match status" value="1"/>
</dbReference>
<organism evidence="3 4">
    <name type="scientific">Micromonospora endophytica</name>
    <dbReference type="NCBI Taxonomy" id="515350"/>
    <lineage>
        <taxon>Bacteria</taxon>
        <taxon>Bacillati</taxon>
        <taxon>Actinomycetota</taxon>
        <taxon>Actinomycetes</taxon>
        <taxon>Micromonosporales</taxon>
        <taxon>Micromonosporaceae</taxon>
        <taxon>Micromonospora</taxon>
    </lineage>
</organism>
<reference evidence="3 4" key="1">
    <citation type="submission" date="2018-01" db="EMBL/GenBank/DDBJ databases">
        <title>Draft genome sequence of Jishengella endophytica.</title>
        <authorList>
            <person name="Sahin N."/>
            <person name="Ay H."/>
            <person name="Saygin H."/>
        </authorList>
    </citation>
    <scope>NUCLEOTIDE SEQUENCE [LARGE SCALE GENOMIC DNA]</scope>
    <source>
        <strain evidence="3 4">DSM 45430</strain>
    </source>
</reference>
<dbReference type="InterPro" id="IPR011990">
    <property type="entry name" value="TPR-like_helical_dom_sf"/>
</dbReference>
<accession>A0A2W2CPR5</accession>
<feature type="region of interest" description="Disordered" evidence="1">
    <location>
        <begin position="1"/>
        <end position="21"/>
    </location>
</feature>
<proteinExistence type="predicted"/>
<dbReference type="Proteomes" id="UP000248627">
    <property type="component" value="Unassembled WGS sequence"/>
</dbReference>
<dbReference type="AlphaFoldDB" id="A0A2W2CPR5"/>
<dbReference type="EMBL" id="POTX01000199">
    <property type="protein sequence ID" value="PZF90097.1"/>
    <property type="molecule type" value="Genomic_DNA"/>
</dbReference>
<keyword evidence="4" id="KW-1185">Reference proteome</keyword>
<comment type="caution">
    <text evidence="3">The sequence shown here is derived from an EMBL/GenBank/DDBJ whole genome shotgun (WGS) entry which is preliminary data.</text>
</comment>
<feature type="domain" description="Bacterial transcriptional activator" evidence="2">
    <location>
        <begin position="117"/>
        <end position="261"/>
    </location>
</feature>
<name>A0A2W2CPR5_9ACTN</name>
<sequence>MDSDRGESIVGNESTMPRDDDPAYAPKLLRLLPVFSCTHNGVRRTVAPLPERVLSYLAVAYPTWVSRDAVIEACQLDGTGDPRARLRQICWLLRSRLGFDPIVGDRQRIGISPTCRVDHHAAQQWCQLLLDQGYAEPVVRAVPNWLVPALSHPLLVDWSWDDAWLQPVQSRWDVLRRETMDRLSGSLLASGRHQQALICAHALIQQDPLRETAWEVLIEALIRSGQRGEARAQFDRLTSMLSAELGVDPSDSAHRLIADLYR</sequence>
<dbReference type="SUPFAM" id="SSF48452">
    <property type="entry name" value="TPR-like"/>
    <property type="match status" value="1"/>
</dbReference>
<dbReference type="OrthoDB" id="4336084at2"/>
<evidence type="ECO:0000313" key="4">
    <source>
        <dbReference type="Proteomes" id="UP000248627"/>
    </source>
</evidence>